<dbReference type="Pfam" id="PF05050">
    <property type="entry name" value="Methyltransf_21"/>
    <property type="match status" value="1"/>
</dbReference>
<comment type="caution">
    <text evidence="2">The sequence shown here is derived from an EMBL/GenBank/DDBJ whole genome shotgun (WGS) entry which is preliminary data.</text>
</comment>
<keyword evidence="2" id="KW-0808">Transferase</keyword>
<dbReference type="GO" id="GO:0032259">
    <property type="term" value="P:methylation"/>
    <property type="evidence" value="ECO:0007669"/>
    <property type="project" value="UniProtKB-KW"/>
</dbReference>
<dbReference type="EMBL" id="JFYZ01000015">
    <property type="protein sequence ID" value="EZP80727.1"/>
    <property type="molecule type" value="Genomic_DNA"/>
</dbReference>
<dbReference type="Proteomes" id="UP000024329">
    <property type="component" value="Unassembled WGS sequence"/>
</dbReference>
<keyword evidence="2" id="KW-0489">Methyltransferase</keyword>
<reference evidence="2 3" key="1">
    <citation type="submission" date="2014-03" db="EMBL/GenBank/DDBJ databases">
        <title>Whole genome sequence of Novosphingobium resinovorum KF1.</title>
        <authorList>
            <person name="Gan H.M."/>
            <person name="Gan H.Y."/>
            <person name="Chew T.H."/>
            <person name="Savka M.A."/>
        </authorList>
    </citation>
    <scope>NUCLEOTIDE SEQUENCE [LARGE SCALE GENOMIC DNA]</scope>
    <source>
        <strain evidence="2 3">KF1</strain>
    </source>
</reference>
<name>A0A031JWI3_9SPHN</name>
<dbReference type="GO" id="GO:0008168">
    <property type="term" value="F:methyltransferase activity"/>
    <property type="evidence" value="ECO:0007669"/>
    <property type="project" value="UniProtKB-KW"/>
</dbReference>
<evidence type="ECO:0000259" key="1">
    <source>
        <dbReference type="Pfam" id="PF05050"/>
    </source>
</evidence>
<dbReference type="STRING" id="158500.BES08_11695"/>
<dbReference type="Gene3D" id="3.40.50.150">
    <property type="entry name" value="Vaccinia Virus protein VP39"/>
    <property type="match status" value="1"/>
</dbReference>
<proteinExistence type="predicted"/>
<dbReference type="InterPro" id="IPR006342">
    <property type="entry name" value="FkbM_mtfrase"/>
</dbReference>
<accession>A0A031JWI3</accession>
<protein>
    <submittedName>
        <fullName evidence="2">Methyltransferase FkbM</fullName>
    </submittedName>
</protein>
<dbReference type="PATRIC" id="fig|158500.4.peg.3210"/>
<sequence>MNKGQTLLRILSIDADRENVGFEPQSACCALAQLFIKDNALRNATVVGVALSDSDCLLPLYAEGSYDEMGTLDVQSRARYVDTVPPQFVPARKGDGALQDLNMLAPAIIKVDVEGAQLSVFRGLSETIARARPICFFEVLPNYMGDDREAIDKDVAAANREKAGAIFQFFRDSGYRIYQIDLAGEESPINGFDLDDPGAFLGSDYVAHPV</sequence>
<dbReference type="InterPro" id="IPR029063">
    <property type="entry name" value="SAM-dependent_MTases_sf"/>
</dbReference>
<evidence type="ECO:0000313" key="2">
    <source>
        <dbReference type="EMBL" id="EZP80727.1"/>
    </source>
</evidence>
<gene>
    <name evidence="2" type="ORF">BV97_03145</name>
</gene>
<dbReference type="NCBIfam" id="TIGR01444">
    <property type="entry name" value="fkbM_fam"/>
    <property type="match status" value="1"/>
</dbReference>
<dbReference type="AlphaFoldDB" id="A0A031JWI3"/>
<dbReference type="SUPFAM" id="SSF53335">
    <property type="entry name" value="S-adenosyl-L-methionine-dependent methyltransferases"/>
    <property type="match status" value="1"/>
</dbReference>
<evidence type="ECO:0000313" key="3">
    <source>
        <dbReference type="Proteomes" id="UP000024329"/>
    </source>
</evidence>
<feature type="domain" description="Methyltransferase FkbM" evidence="1">
    <location>
        <begin position="17"/>
        <end position="177"/>
    </location>
</feature>
<organism evidence="2 3">
    <name type="scientific">Novosphingobium resinovorum</name>
    <dbReference type="NCBI Taxonomy" id="158500"/>
    <lineage>
        <taxon>Bacteria</taxon>
        <taxon>Pseudomonadati</taxon>
        <taxon>Pseudomonadota</taxon>
        <taxon>Alphaproteobacteria</taxon>
        <taxon>Sphingomonadales</taxon>
        <taxon>Sphingomonadaceae</taxon>
        <taxon>Novosphingobium</taxon>
    </lineage>
</organism>